<organism evidence="1 2">
    <name type="scientific">Microdochium trichocladiopsis</name>
    <dbReference type="NCBI Taxonomy" id="1682393"/>
    <lineage>
        <taxon>Eukaryota</taxon>
        <taxon>Fungi</taxon>
        <taxon>Dikarya</taxon>
        <taxon>Ascomycota</taxon>
        <taxon>Pezizomycotina</taxon>
        <taxon>Sordariomycetes</taxon>
        <taxon>Xylariomycetidae</taxon>
        <taxon>Xylariales</taxon>
        <taxon>Microdochiaceae</taxon>
        <taxon>Microdochium</taxon>
    </lineage>
</organism>
<dbReference type="AlphaFoldDB" id="A0A9P8YIN1"/>
<proteinExistence type="predicted"/>
<sequence>MATEWDRLRTSPFYIPKQLPEEEQKKLREAKTTPILQSWTTTGYPIVDGRYNDFSQRRVREITAADACVSGPPTVDVYWHNSWASPRHDGFFVRRDAYTEAGGVTSYVVKLGDFFKQAGDRLELYSLNITTYSVVVLVGTQMLNAEFMDLYEGCGLGTWHGRGKSVGNRGVEAAGAAGQEKNKKVSAE</sequence>
<protein>
    <submittedName>
        <fullName evidence="1">Uncharacterized protein</fullName>
    </submittedName>
</protein>
<comment type="caution">
    <text evidence="1">The sequence shown here is derived from an EMBL/GenBank/DDBJ whole genome shotgun (WGS) entry which is preliminary data.</text>
</comment>
<dbReference type="OrthoDB" id="3518210at2759"/>
<dbReference type="Proteomes" id="UP000756346">
    <property type="component" value="Unassembled WGS sequence"/>
</dbReference>
<reference evidence="1" key="1">
    <citation type="journal article" date="2021" name="Nat. Commun.">
        <title>Genetic determinants of endophytism in the Arabidopsis root mycobiome.</title>
        <authorList>
            <person name="Mesny F."/>
            <person name="Miyauchi S."/>
            <person name="Thiergart T."/>
            <person name="Pickel B."/>
            <person name="Atanasova L."/>
            <person name="Karlsson M."/>
            <person name="Huettel B."/>
            <person name="Barry K.W."/>
            <person name="Haridas S."/>
            <person name="Chen C."/>
            <person name="Bauer D."/>
            <person name="Andreopoulos W."/>
            <person name="Pangilinan J."/>
            <person name="LaButti K."/>
            <person name="Riley R."/>
            <person name="Lipzen A."/>
            <person name="Clum A."/>
            <person name="Drula E."/>
            <person name="Henrissat B."/>
            <person name="Kohler A."/>
            <person name="Grigoriev I.V."/>
            <person name="Martin F.M."/>
            <person name="Hacquard S."/>
        </authorList>
    </citation>
    <scope>NUCLEOTIDE SEQUENCE</scope>
    <source>
        <strain evidence="1">MPI-CAGE-CH-0230</strain>
    </source>
</reference>
<dbReference type="GeneID" id="70190283"/>
<accession>A0A9P8YIN1</accession>
<evidence type="ECO:0000313" key="1">
    <source>
        <dbReference type="EMBL" id="KAH7039715.1"/>
    </source>
</evidence>
<dbReference type="EMBL" id="JAGTJQ010000001">
    <property type="protein sequence ID" value="KAH7039715.1"/>
    <property type="molecule type" value="Genomic_DNA"/>
</dbReference>
<keyword evidence="2" id="KW-1185">Reference proteome</keyword>
<name>A0A9P8YIN1_9PEZI</name>
<gene>
    <name evidence="1" type="ORF">B0I36DRAFT_378856</name>
</gene>
<dbReference type="RefSeq" id="XP_046017770.1">
    <property type="nucleotide sequence ID" value="XM_046160737.1"/>
</dbReference>
<evidence type="ECO:0000313" key="2">
    <source>
        <dbReference type="Proteomes" id="UP000756346"/>
    </source>
</evidence>